<proteinExistence type="predicted"/>
<sequence>MRTTDRILWAAMIVAMLAGCTLPVAPSPNPSETTAPTKDQAMNTSCTQTGVYKLRQGIGFSEPELPAATSDPSLRPRVGIIGIFTSPEPAAVTLTVTQHGPSPLPNFKELELGDTAEFYGYSIKITSICSTEIRFDLVTMP</sequence>
<accession>A0A0S2LWV9</accession>
<keyword evidence="1" id="KW-0732">Signal</keyword>
<feature type="chain" id="PRO_5039266105" description="Lipoprotein" evidence="1">
    <location>
        <begin position="27"/>
        <end position="141"/>
    </location>
</feature>
<reference evidence="3" key="1">
    <citation type="submission" date="2015-11" db="EMBL/GenBank/DDBJ databases">
        <authorList>
            <person name="Kumar R."/>
            <person name="Singh D."/>
            <person name="Swarnkar M.K."/>
            <person name="Singh A.K."/>
            <person name="Kumar S."/>
        </authorList>
    </citation>
    <scope>NUCLEOTIDE SEQUENCE [LARGE SCALE GENOMIC DNA]</scope>
    <source>
        <strain evidence="3">ERGS4:06</strain>
    </source>
</reference>
<evidence type="ECO:0000313" key="2">
    <source>
        <dbReference type="EMBL" id="ALO65922.1"/>
    </source>
</evidence>
<organism evidence="2 3">
    <name type="scientific">Arthrobacter alpinus</name>
    <dbReference type="NCBI Taxonomy" id="656366"/>
    <lineage>
        <taxon>Bacteria</taxon>
        <taxon>Bacillati</taxon>
        <taxon>Actinomycetota</taxon>
        <taxon>Actinomycetes</taxon>
        <taxon>Micrococcales</taxon>
        <taxon>Micrococcaceae</taxon>
        <taxon>Arthrobacter</taxon>
    </lineage>
</organism>
<feature type="signal peptide" evidence="1">
    <location>
        <begin position="1"/>
        <end position="26"/>
    </location>
</feature>
<dbReference type="AlphaFoldDB" id="A0A0S2LWV9"/>
<reference evidence="2 3" key="2">
    <citation type="journal article" date="2016" name="J. Biotechnol.">
        <title>Complete genome sequence of Arthrobacter alpinus ERGS4:06, a yellow pigmented bacterium tolerant to cold and radiations isolated from Sikkim Himalaya.</title>
        <authorList>
            <person name="Kumar R."/>
            <person name="Singh D."/>
            <person name="Swarnkar M.K."/>
            <person name="Singh A.K."/>
            <person name="Kumar S."/>
        </authorList>
    </citation>
    <scope>NUCLEOTIDE SEQUENCE [LARGE SCALE GENOMIC DNA]</scope>
    <source>
        <strain evidence="2 3">ERGS4:06</strain>
    </source>
</reference>
<gene>
    <name evidence="2" type="ORF">AS189_04715</name>
</gene>
<dbReference type="PROSITE" id="PS51257">
    <property type="entry name" value="PROKAR_LIPOPROTEIN"/>
    <property type="match status" value="1"/>
</dbReference>
<name>A0A0S2LWV9_9MICC</name>
<dbReference type="Proteomes" id="UP000059574">
    <property type="component" value="Chromosome"/>
</dbReference>
<evidence type="ECO:0000256" key="1">
    <source>
        <dbReference type="SAM" id="SignalP"/>
    </source>
</evidence>
<dbReference type="EMBL" id="CP013200">
    <property type="protein sequence ID" value="ALO65922.1"/>
    <property type="molecule type" value="Genomic_DNA"/>
</dbReference>
<dbReference type="RefSeq" id="WP_062286551.1">
    <property type="nucleotide sequence ID" value="NZ_CP013200.1"/>
</dbReference>
<protein>
    <recommendedName>
        <fullName evidence="4">Lipoprotein</fullName>
    </recommendedName>
</protein>
<evidence type="ECO:0008006" key="4">
    <source>
        <dbReference type="Google" id="ProtNLM"/>
    </source>
</evidence>
<evidence type="ECO:0000313" key="3">
    <source>
        <dbReference type="Proteomes" id="UP000059574"/>
    </source>
</evidence>